<evidence type="ECO:0000256" key="3">
    <source>
        <dbReference type="SAM" id="SignalP"/>
    </source>
</evidence>
<dbReference type="STRING" id="6183.A0A3Q0KQS1"/>
<dbReference type="Gene3D" id="3.10.310.50">
    <property type="match status" value="1"/>
</dbReference>
<feature type="signal peptide" evidence="3">
    <location>
        <begin position="1"/>
        <end position="22"/>
    </location>
</feature>
<keyword evidence="4" id="KW-1185">Reference proteome</keyword>
<keyword evidence="3" id="KW-0732">Signal</keyword>
<dbReference type="InParanoid" id="A0A3Q0KQS1"/>
<feature type="transmembrane region" description="Helical" evidence="2">
    <location>
        <begin position="198"/>
        <end position="220"/>
    </location>
</feature>
<keyword evidence="2" id="KW-0812">Transmembrane</keyword>
<protein>
    <submittedName>
        <fullName evidence="5">Ground-like domain-containing protein</fullName>
    </submittedName>
</protein>
<proteinExistence type="predicted"/>
<feature type="chain" id="PRO_5018036969" evidence="3">
    <location>
        <begin position="23"/>
        <end position="463"/>
    </location>
</feature>
<dbReference type="Pfam" id="PF17175">
    <property type="entry name" value="MOLO1"/>
    <property type="match status" value="1"/>
</dbReference>
<evidence type="ECO:0000256" key="2">
    <source>
        <dbReference type="SAM" id="Phobius"/>
    </source>
</evidence>
<keyword evidence="2" id="KW-1133">Transmembrane helix</keyword>
<reference evidence="4" key="1">
    <citation type="journal article" date="2012" name="PLoS Negl. Trop. Dis.">
        <title>A systematically improved high quality genome and transcriptome of the human blood fluke Schistosoma mansoni.</title>
        <authorList>
            <person name="Protasio A.V."/>
            <person name="Tsai I.J."/>
            <person name="Babbage A."/>
            <person name="Nichol S."/>
            <person name="Hunt M."/>
            <person name="Aslett M.A."/>
            <person name="De Silva N."/>
            <person name="Velarde G.S."/>
            <person name="Anderson T.J."/>
            <person name="Clark R.C."/>
            <person name="Davidson C."/>
            <person name="Dillon G.P."/>
            <person name="Holroyd N.E."/>
            <person name="LoVerde P.T."/>
            <person name="Lloyd C."/>
            <person name="McQuillan J."/>
            <person name="Oliveira G."/>
            <person name="Otto T.D."/>
            <person name="Parker-Manuel S.J."/>
            <person name="Quail M.A."/>
            <person name="Wilson R.A."/>
            <person name="Zerlotini A."/>
            <person name="Dunne D.W."/>
            <person name="Berriman M."/>
        </authorList>
    </citation>
    <scope>NUCLEOTIDE SEQUENCE [LARGE SCALE GENOMIC DNA]</scope>
    <source>
        <strain evidence="4">Puerto Rican</strain>
    </source>
</reference>
<keyword evidence="2" id="KW-0472">Membrane</keyword>
<dbReference type="InterPro" id="IPR033438">
    <property type="entry name" value="MOLO1"/>
</dbReference>
<dbReference type="GO" id="GO:0005892">
    <property type="term" value="C:acetylcholine-gated channel complex"/>
    <property type="evidence" value="ECO:0007669"/>
    <property type="project" value="InterPro"/>
</dbReference>
<dbReference type="Proteomes" id="UP000008854">
    <property type="component" value="Unassembled WGS sequence"/>
</dbReference>
<accession>A0A3Q0KQS1</accession>
<reference evidence="5" key="2">
    <citation type="submission" date="2018-12" db="UniProtKB">
        <authorList>
            <consortium name="WormBaseParasite"/>
        </authorList>
    </citation>
    <scope>IDENTIFICATION</scope>
    <source>
        <strain evidence="5">Puerto Rican</strain>
    </source>
</reference>
<dbReference type="PANTHER" id="PTHR33748">
    <property type="entry name" value="PROTEIN CBG04600"/>
    <property type="match status" value="1"/>
</dbReference>
<organism evidence="4 5">
    <name type="scientific">Schistosoma mansoni</name>
    <name type="common">Blood fluke</name>
    <dbReference type="NCBI Taxonomy" id="6183"/>
    <lineage>
        <taxon>Eukaryota</taxon>
        <taxon>Metazoa</taxon>
        <taxon>Spiralia</taxon>
        <taxon>Lophotrochozoa</taxon>
        <taxon>Platyhelminthes</taxon>
        <taxon>Trematoda</taxon>
        <taxon>Digenea</taxon>
        <taxon>Strigeidida</taxon>
        <taxon>Schistosomatoidea</taxon>
        <taxon>Schistosomatidae</taxon>
        <taxon>Schistosoma</taxon>
    </lineage>
</organism>
<evidence type="ECO:0000256" key="1">
    <source>
        <dbReference type="SAM" id="MobiDB-lite"/>
    </source>
</evidence>
<evidence type="ECO:0000313" key="5">
    <source>
        <dbReference type="WBParaSite" id="Smp_157000.1"/>
    </source>
</evidence>
<dbReference type="PANTHER" id="PTHR33748:SF5">
    <property type="entry name" value="GROUND-LIKE DOMAIN-CONTAINING PROTEIN"/>
    <property type="match status" value="1"/>
</dbReference>
<evidence type="ECO:0000313" key="4">
    <source>
        <dbReference type="Proteomes" id="UP000008854"/>
    </source>
</evidence>
<feature type="region of interest" description="Disordered" evidence="1">
    <location>
        <begin position="436"/>
        <end position="463"/>
    </location>
</feature>
<dbReference type="WBParaSite" id="Smp_157000.1">
    <property type="protein sequence ID" value="Smp_157000.1"/>
    <property type="gene ID" value="Smp_157000"/>
</dbReference>
<dbReference type="AlphaFoldDB" id="A0A3Q0KQS1"/>
<name>A0A3Q0KQS1_SCHMA</name>
<sequence length="463" mass="52035">MFRKSLLAWHFSLILLIDNSNGSDVDFEFPPSPYSSDFKKCGLDKKGYVCDPDKILDYSSRQSINELLLHYPRETPCLCRHPCFRNEVSQNARLVVTALVSKPFSNKNASIVQYANNIRNKWKIGACNGNDVLILITEKALHISYGSLVSRALNAECTRRLIGRFDANKEITTNIRQTAFILREYFLDPCLCRPCKTAYSWFKIPAMLLACFCLLTWLSLVGRRAYLRRNNLNTRPYCSLSDLTYTTTNRQHYHHTRSSRTGRIRTGGLSSPFNLWETRSYRSNSIHGIESTNNMSNSNWCNLSSYFGRPNGLYSDGFRTTPPPPAYSSLKHMIQPPPAYSEIQSTTDLLAKQCVNTSTPITTTTTTSNIGNPAEIEQSQHESMHITSSPNTIIITTTTNSTTTTTTTTTVNTNSPPSYSEVVLSRSNHAYNYKINHNTSSSDTNETGTTCTSNLDTSSTITD</sequence>